<feature type="compositionally biased region" description="Polar residues" evidence="1">
    <location>
        <begin position="1"/>
        <end position="25"/>
    </location>
</feature>
<feature type="region of interest" description="Disordered" evidence="1">
    <location>
        <begin position="40"/>
        <end position="85"/>
    </location>
</feature>
<reference evidence="2 3" key="1">
    <citation type="journal article" date="2013" name="Genome Announc.">
        <title>Draft Genome Sequence of Rhodococcus opacus Strain M213 Shows a Diverse Catabolic Potential.</title>
        <authorList>
            <person name="Pathak A."/>
            <person name="Green S.J."/>
            <person name="Ogram A."/>
            <person name="Chauhan A."/>
        </authorList>
    </citation>
    <scope>NUCLEOTIDE SEQUENCE [LARGE SCALE GENOMIC DNA]</scope>
    <source>
        <strain evidence="2 3">M213</strain>
    </source>
</reference>
<sequence length="85" mass="9117">MSKNASRATSVTTVPIEGSTKQYQRSGDVRLPVRRVHLTNGEHLDVGHTAGSYTSVSAASDGSHEMSEQREVVPIGITVNGEDHE</sequence>
<dbReference type="AlphaFoldDB" id="K8XBB6"/>
<feature type="region of interest" description="Disordered" evidence="1">
    <location>
        <begin position="1"/>
        <end position="28"/>
    </location>
</feature>
<feature type="non-terminal residue" evidence="2">
    <location>
        <position position="85"/>
    </location>
</feature>
<evidence type="ECO:0000313" key="2">
    <source>
        <dbReference type="EMBL" id="EKT78106.1"/>
    </source>
</evidence>
<accession>K8XBB6</accession>
<dbReference type="Proteomes" id="UP000005951">
    <property type="component" value="Unassembled WGS sequence"/>
</dbReference>
<dbReference type="EMBL" id="AJYC02000113">
    <property type="protein sequence ID" value="EKT78106.1"/>
    <property type="molecule type" value="Genomic_DNA"/>
</dbReference>
<feature type="compositionally biased region" description="Polar residues" evidence="1">
    <location>
        <begin position="51"/>
        <end position="60"/>
    </location>
</feature>
<feature type="compositionally biased region" description="Basic and acidic residues" evidence="1">
    <location>
        <begin position="62"/>
        <end position="71"/>
    </location>
</feature>
<evidence type="ECO:0000313" key="3">
    <source>
        <dbReference type="Proteomes" id="UP000005951"/>
    </source>
</evidence>
<name>K8XBB6_RHOOP</name>
<protein>
    <submittedName>
        <fullName evidence="2">Thiamine biosynthesis protein ThiC</fullName>
    </submittedName>
</protein>
<gene>
    <name evidence="2" type="ORF">WSS_A34262</name>
</gene>
<proteinExistence type="predicted"/>
<organism evidence="2 3">
    <name type="scientific">Rhodococcus opacus M213</name>
    <dbReference type="NCBI Taxonomy" id="1129896"/>
    <lineage>
        <taxon>Bacteria</taxon>
        <taxon>Bacillati</taxon>
        <taxon>Actinomycetota</taxon>
        <taxon>Actinomycetes</taxon>
        <taxon>Mycobacteriales</taxon>
        <taxon>Nocardiaceae</taxon>
        <taxon>Rhodococcus</taxon>
    </lineage>
</organism>
<comment type="caution">
    <text evidence="2">The sequence shown here is derived from an EMBL/GenBank/DDBJ whole genome shotgun (WGS) entry which is preliminary data.</text>
</comment>
<evidence type="ECO:0000256" key="1">
    <source>
        <dbReference type="SAM" id="MobiDB-lite"/>
    </source>
</evidence>